<evidence type="ECO:0000313" key="1">
    <source>
        <dbReference type="EMBL" id="AGC42178.1"/>
    </source>
</evidence>
<reference evidence="1 2" key="1">
    <citation type="journal article" date="2013" name="Genome Announc.">
        <title>Complete genome sequence of Myxococcus stipitatus strain DSM 14675, a fruiting myxobacterium.</title>
        <authorList>
            <person name="Huntley S."/>
            <person name="Kneip S."/>
            <person name="Treuner-Lange A."/>
            <person name="Sogaard-Andersen L."/>
        </authorList>
    </citation>
    <scope>NUCLEOTIDE SEQUENCE [LARGE SCALE GENOMIC DNA]</scope>
    <source>
        <strain evidence="2">DSM 14675 / JCM 12634 / Mx s8</strain>
    </source>
</reference>
<dbReference type="OrthoDB" id="5652343at2"/>
<dbReference type="KEGG" id="msd:MYSTI_00829"/>
<accession>L7U1V0</accession>
<name>L7U1V0_MYXSD</name>
<dbReference type="EMBL" id="CP004025">
    <property type="protein sequence ID" value="AGC42178.1"/>
    <property type="molecule type" value="Genomic_DNA"/>
</dbReference>
<evidence type="ECO:0000313" key="2">
    <source>
        <dbReference type="Proteomes" id="UP000011131"/>
    </source>
</evidence>
<sequence>MSKDCHKLIAYLVNEMAQDTAQGRNLRAAFVCYASSGKADAQTIADIVLNSRIEIDDVIEDQLSHDSANSCGESANAFCQLFIQSTAPSESASTLSELKEVVRDIKPRIIRIHIEDSHVYVIEQTKHAADGNTPMGYIYQSNIAVIGNPGFGVTLKSFIQEQGEKVELLAHIEDLEALSREGLTSSTLGDNLETYKRLFTTQEYFNIKGVKAISPDTFKSKQGSVRFKMAKHQTFDNKEVLERLKSMFTEANHLTGKARLSLLWAKDSSSSKQ</sequence>
<organism evidence="1 2">
    <name type="scientific">Myxococcus stipitatus (strain DSM 14675 / JCM 12634 / Mx s8)</name>
    <dbReference type="NCBI Taxonomy" id="1278073"/>
    <lineage>
        <taxon>Bacteria</taxon>
        <taxon>Pseudomonadati</taxon>
        <taxon>Myxococcota</taxon>
        <taxon>Myxococcia</taxon>
        <taxon>Myxococcales</taxon>
        <taxon>Cystobacterineae</taxon>
        <taxon>Myxococcaceae</taxon>
        <taxon>Myxococcus</taxon>
    </lineage>
</organism>
<dbReference type="Proteomes" id="UP000011131">
    <property type="component" value="Chromosome"/>
</dbReference>
<dbReference type="PATRIC" id="fig|1278073.3.peg.865"/>
<proteinExistence type="predicted"/>
<dbReference type="AlphaFoldDB" id="L7U1V0"/>
<keyword evidence="2" id="KW-1185">Reference proteome</keyword>
<dbReference type="RefSeq" id="WP_015346441.1">
    <property type="nucleotide sequence ID" value="NC_020126.1"/>
</dbReference>
<protein>
    <submittedName>
        <fullName evidence="1">Uncharacterized protein</fullName>
    </submittedName>
</protein>
<dbReference type="HOGENOM" id="CLU_1018729_0_0_7"/>
<gene>
    <name evidence="1" type="ordered locus">MYSTI_00829</name>
</gene>